<reference evidence="1 2" key="1">
    <citation type="journal article" date="2016" name="Nat. Commun.">
        <title>Thousands of microbial genomes shed light on interconnected biogeochemical processes in an aquifer system.</title>
        <authorList>
            <person name="Anantharaman K."/>
            <person name="Brown C.T."/>
            <person name="Hug L.A."/>
            <person name="Sharon I."/>
            <person name="Castelle C.J."/>
            <person name="Probst A.J."/>
            <person name="Thomas B.C."/>
            <person name="Singh A."/>
            <person name="Wilkins M.J."/>
            <person name="Karaoz U."/>
            <person name="Brodie E.L."/>
            <person name="Williams K.H."/>
            <person name="Hubbard S.S."/>
            <person name="Banfield J.F."/>
        </authorList>
    </citation>
    <scope>NUCLEOTIDE SEQUENCE [LARGE SCALE GENOMIC DNA]</scope>
</reference>
<gene>
    <name evidence="1" type="ORF">A2867_01555</name>
</gene>
<evidence type="ECO:0000313" key="2">
    <source>
        <dbReference type="Proteomes" id="UP000177555"/>
    </source>
</evidence>
<sequence length="200" mass="22497">MEDINEKEILFNVERILSGESESKPQQLRLNAATVKYLDEILAAEQALMQKLDKTAKPLRFLRSLFKFQDAPHPDSMTSVIRDKLKPVLEEIRDVDAGPDSKPAVSTPTILVELTDRQFGYLNDKLSRSIADTRQVGSVDVMDKGAMGEEVMDENQQAALSNMLLRYVQQDMSAFRDLNLALHHAGVPVHLDAAKMFNLE</sequence>
<protein>
    <submittedName>
        <fullName evidence="1">Uncharacterized protein</fullName>
    </submittedName>
</protein>
<proteinExistence type="predicted"/>
<dbReference type="Proteomes" id="UP000177555">
    <property type="component" value="Unassembled WGS sequence"/>
</dbReference>
<organism evidence="1 2">
    <name type="scientific">Candidatus Daviesbacteria bacterium RIFCSPHIGHO2_01_FULL_40_11</name>
    <dbReference type="NCBI Taxonomy" id="1797762"/>
    <lineage>
        <taxon>Bacteria</taxon>
        <taxon>Candidatus Daviesiibacteriota</taxon>
    </lineage>
</organism>
<accession>A0A1F5JHE5</accession>
<dbReference type="AlphaFoldDB" id="A0A1F5JHE5"/>
<comment type="caution">
    <text evidence="1">The sequence shown here is derived from an EMBL/GenBank/DDBJ whole genome shotgun (WGS) entry which is preliminary data.</text>
</comment>
<evidence type="ECO:0000313" key="1">
    <source>
        <dbReference type="EMBL" id="OGE28053.1"/>
    </source>
</evidence>
<dbReference type="EMBL" id="MFCP01000023">
    <property type="protein sequence ID" value="OGE28053.1"/>
    <property type="molecule type" value="Genomic_DNA"/>
</dbReference>
<name>A0A1F5JHE5_9BACT</name>